<evidence type="ECO:0000313" key="3">
    <source>
        <dbReference type="EMBL" id="KAG1364012.1"/>
    </source>
</evidence>
<accession>A0A8K0N9Q6</accession>
<feature type="region of interest" description="Disordered" evidence="2">
    <location>
        <begin position="432"/>
        <end position="509"/>
    </location>
</feature>
<feature type="compositionally biased region" description="Basic and acidic residues" evidence="2">
    <location>
        <begin position="267"/>
        <end position="277"/>
    </location>
</feature>
<comment type="caution">
    <text evidence="3">The sequence shown here is derived from an EMBL/GenBank/DDBJ whole genome shotgun (WGS) entry which is preliminary data.</text>
</comment>
<feature type="coiled-coil region" evidence="1">
    <location>
        <begin position="65"/>
        <end position="113"/>
    </location>
</feature>
<reference evidence="3" key="2">
    <citation type="submission" date="2019-07" db="EMBL/GenBank/DDBJ databases">
        <authorList>
            <person name="Yang Y."/>
            <person name="Bocs S."/>
            <person name="Baudouin L."/>
        </authorList>
    </citation>
    <scope>NUCLEOTIDE SEQUENCE</scope>
    <source>
        <tissue evidence="3">Spear leaf of Hainan Tall coconut</tissue>
    </source>
</reference>
<feature type="region of interest" description="Disordered" evidence="2">
    <location>
        <begin position="372"/>
        <end position="401"/>
    </location>
</feature>
<dbReference type="Proteomes" id="UP000797356">
    <property type="component" value="Chromosome 11"/>
</dbReference>
<proteinExistence type="predicted"/>
<name>A0A8K0N9Q6_COCNU</name>
<gene>
    <name evidence="3" type="ORF">COCNU_11G008390</name>
</gene>
<reference evidence="3" key="1">
    <citation type="journal article" date="2017" name="Gigascience">
        <title>The genome draft of coconut (Cocos nucifera).</title>
        <authorList>
            <person name="Xiao Y."/>
            <person name="Xu P."/>
            <person name="Fan H."/>
            <person name="Baudouin L."/>
            <person name="Xia W."/>
            <person name="Bocs S."/>
            <person name="Xu J."/>
            <person name="Li Q."/>
            <person name="Guo A."/>
            <person name="Zhou L."/>
            <person name="Li J."/>
            <person name="Wu Y."/>
            <person name="Ma Z."/>
            <person name="Armero A."/>
            <person name="Issali A.E."/>
            <person name="Liu N."/>
            <person name="Peng M."/>
            <person name="Yang Y."/>
        </authorList>
    </citation>
    <scope>NUCLEOTIDE SEQUENCE</scope>
    <source>
        <tissue evidence="3">Spear leaf of Hainan Tall coconut</tissue>
    </source>
</reference>
<feature type="compositionally biased region" description="Basic and acidic residues" evidence="2">
    <location>
        <begin position="446"/>
        <end position="457"/>
    </location>
</feature>
<evidence type="ECO:0000313" key="4">
    <source>
        <dbReference type="Proteomes" id="UP000797356"/>
    </source>
</evidence>
<dbReference type="PANTHER" id="PTHR34778:SF2">
    <property type="entry name" value="OS02G0580700 PROTEIN"/>
    <property type="match status" value="1"/>
</dbReference>
<evidence type="ECO:0000256" key="1">
    <source>
        <dbReference type="SAM" id="Coils"/>
    </source>
</evidence>
<dbReference type="AlphaFoldDB" id="A0A8K0N9Q6"/>
<organism evidence="3 4">
    <name type="scientific">Cocos nucifera</name>
    <name type="common">Coconut palm</name>
    <dbReference type="NCBI Taxonomy" id="13894"/>
    <lineage>
        <taxon>Eukaryota</taxon>
        <taxon>Viridiplantae</taxon>
        <taxon>Streptophyta</taxon>
        <taxon>Embryophyta</taxon>
        <taxon>Tracheophyta</taxon>
        <taxon>Spermatophyta</taxon>
        <taxon>Magnoliopsida</taxon>
        <taxon>Liliopsida</taxon>
        <taxon>Arecaceae</taxon>
        <taxon>Arecoideae</taxon>
        <taxon>Cocoseae</taxon>
        <taxon>Attaleinae</taxon>
        <taxon>Cocos</taxon>
    </lineage>
</organism>
<dbReference type="OrthoDB" id="657513at2759"/>
<feature type="compositionally biased region" description="Polar residues" evidence="2">
    <location>
        <begin position="486"/>
        <end position="499"/>
    </location>
</feature>
<sequence length="565" mass="63252">MEETEKILALKKAYADIILNTAKDSAARILASERKVVGFQQSLVATKEEAVAMLLRLKGIMDSKIREAEMQLSGQTRRIQELEVQLHEAEDTINSLRKELKKVHTKLEQTKNNLAEPLIRQKTNAHTTSDDDKCQEDKLSSDSELYPQVGPEDISAIDAKNATLNQTVDDHNYSIGNATKADPLKDLSGGNRCASNPDLASIIMRSKEPELYRNGCTQRIRAFEQNLLDVKVPCGQSDDQVSKNDLKFYEDEKARRSHAADSAKSAKMVDQEKNPTKSSELKFFRRLSPRRKRTKYVYVRTTSFGTSSDQDITGHKPSDNMTASDENLLKAVNEKTSQESIRCFKSSEDTDLCTGKSFKIETPGLLPCGKKTSTKKSVTKESHLDTEDETLKGSESSTNDVMHQGSTLQVGVSVSPVLNQSVTVKPDVSVCKTQPKMGSNVSTRNPDFKQENAHESNEPSVIKYTFQRKRKRGSSNNKDETILPEKTSSSNRVADNQSALVKPQEPSVATVAPRSNRRLVQVARQNIESLDLQISWHRIWQNILLKFLPNLFINSEVSKLTIHNQ</sequence>
<feature type="region of interest" description="Disordered" evidence="2">
    <location>
        <begin position="123"/>
        <end position="144"/>
    </location>
</feature>
<dbReference type="EMBL" id="CM017882">
    <property type="protein sequence ID" value="KAG1364012.1"/>
    <property type="molecule type" value="Genomic_DNA"/>
</dbReference>
<protein>
    <submittedName>
        <fullName evidence="3">Uncharacterized protein</fullName>
    </submittedName>
</protein>
<feature type="region of interest" description="Disordered" evidence="2">
    <location>
        <begin position="252"/>
        <end position="277"/>
    </location>
</feature>
<feature type="compositionally biased region" description="Polar residues" evidence="2">
    <location>
        <begin position="436"/>
        <end position="445"/>
    </location>
</feature>
<feature type="compositionally biased region" description="Basic and acidic residues" evidence="2">
    <location>
        <begin position="128"/>
        <end position="141"/>
    </location>
</feature>
<feature type="compositionally biased region" description="Basic and acidic residues" evidence="2">
    <location>
        <begin position="252"/>
        <end position="261"/>
    </location>
</feature>
<keyword evidence="4" id="KW-1185">Reference proteome</keyword>
<feature type="compositionally biased region" description="Basic and acidic residues" evidence="2">
    <location>
        <begin position="378"/>
        <end position="392"/>
    </location>
</feature>
<dbReference type="PANTHER" id="PTHR34778">
    <property type="entry name" value="OS02G0580700 PROTEIN"/>
    <property type="match status" value="1"/>
</dbReference>
<keyword evidence="1" id="KW-0175">Coiled coil</keyword>
<evidence type="ECO:0000256" key="2">
    <source>
        <dbReference type="SAM" id="MobiDB-lite"/>
    </source>
</evidence>